<dbReference type="EMBL" id="CAHS01000015">
    <property type="protein sequence ID" value="CCG87633.1"/>
    <property type="molecule type" value="Genomic_DNA"/>
</dbReference>
<dbReference type="AlphaFoldDB" id="V5Z9K2"/>
<reference evidence="1 2" key="1">
    <citation type="journal article" date="2013" name="Syst. Appl. Microbiol.">
        <title>Phylogenetic position and virulence apparatus of the pear flower necrosis pathogen Erwinia piriflorinigrans CFBP 5888T as assessed by comparative genomics.</title>
        <authorList>
            <person name="Smits T.H."/>
            <person name="Rezzonico F."/>
            <person name="Lopez M.M."/>
            <person name="Blom J."/>
            <person name="Goesmann A."/>
            <person name="Frey J.E."/>
            <person name="Duffy B."/>
        </authorList>
    </citation>
    <scope>NUCLEOTIDE SEQUENCE [LARGE SCALE GENOMIC DNA]</scope>
    <source>
        <strain evidence="2">CFBP5888</strain>
    </source>
</reference>
<dbReference type="Proteomes" id="UP000018217">
    <property type="component" value="Unassembled WGS sequence"/>
</dbReference>
<sequence>MGLNSGSISLILGETDSKSSLISAVALVSLALII</sequence>
<organism evidence="1 2">
    <name type="scientific">Erwinia piriflorinigrans CFBP 5888</name>
    <dbReference type="NCBI Taxonomy" id="1161919"/>
    <lineage>
        <taxon>Bacteria</taxon>
        <taxon>Pseudomonadati</taxon>
        <taxon>Pseudomonadota</taxon>
        <taxon>Gammaproteobacteria</taxon>
        <taxon>Enterobacterales</taxon>
        <taxon>Erwiniaceae</taxon>
        <taxon>Erwinia</taxon>
    </lineage>
</organism>
<name>V5Z9K2_9GAMM</name>
<protein>
    <submittedName>
        <fullName evidence="1">Uncharacterized protein</fullName>
    </submittedName>
</protein>
<evidence type="ECO:0000313" key="2">
    <source>
        <dbReference type="Proteomes" id="UP000018217"/>
    </source>
</evidence>
<accession>V5Z9K2</accession>
<evidence type="ECO:0000313" key="1">
    <source>
        <dbReference type="EMBL" id="CCG87633.1"/>
    </source>
</evidence>
<proteinExistence type="predicted"/>
<keyword evidence="2" id="KW-1185">Reference proteome</keyword>
<comment type="caution">
    <text evidence="1">The sequence shown here is derived from an EMBL/GenBank/DDBJ whole genome shotgun (WGS) entry which is preliminary data.</text>
</comment>
<gene>
    <name evidence="1" type="ORF">EPIR_2268</name>
</gene>